<keyword evidence="1 2" id="KW-1015">Disulfide bond</keyword>
<organism evidence="4 5">
    <name type="scientific">Holothuria leucospilota</name>
    <name type="common">Black long sea cucumber</name>
    <name type="synonym">Mertensiothuria leucospilota</name>
    <dbReference type="NCBI Taxonomy" id="206669"/>
    <lineage>
        <taxon>Eukaryota</taxon>
        <taxon>Metazoa</taxon>
        <taxon>Echinodermata</taxon>
        <taxon>Eleutherozoa</taxon>
        <taxon>Echinozoa</taxon>
        <taxon>Holothuroidea</taxon>
        <taxon>Aspidochirotacea</taxon>
        <taxon>Aspidochirotida</taxon>
        <taxon>Holothuriidae</taxon>
        <taxon>Holothuria</taxon>
    </lineage>
</organism>
<dbReference type="SMART" id="SM00032">
    <property type="entry name" value="CCP"/>
    <property type="match status" value="1"/>
</dbReference>
<reference evidence="4" key="1">
    <citation type="submission" date="2021-10" db="EMBL/GenBank/DDBJ databases">
        <title>Tropical sea cucumber genome reveals ecological adaptation and Cuvierian tubules defense mechanism.</title>
        <authorList>
            <person name="Chen T."/>
        </authorList>
    </citation>
    <scope>NUCLEOTIDE SEQUENCE</scope>
    <source>
        <strain evidence="4">Nanhai2018</strain>
        <tissue evidence="4">Muscle</tissue>
    </source>
</reference>
<evidence type="ECO:0000259" key="3">
    <source>
        <dbReference type="PROSITE" id="PS50923"/>
    </source>
</evidence>
<dbReference type="InterPro" id="IPR035976">
    <property type="entry name" value="Sushi/SCR/CCP_sf"/>
</dbReference>
<dbReference type="Proteomes" id="UP001152320">
    <property type="component" value="Chromosome 11"/>
</dbReference>
<keyword evidence="2" id="KW-0768">Sushi</keyword>
<accession>A0A9Q1H5Q8</accession>
<dbReference type="OrthoDB" id="6480633at2759"/>
<sequence length="146" mass="17452">MADTLYCSMGFGLDESSTSTCMDGKWVPEDPICLKICSLPHYLNFTNLYAVPFKYEYIVGEVIMYYCKWGYRLDRDPYATCTKEGFDPPELPQCEAAPLERWREVEREVERGGEEVEKEVEREVERERWRERWRERGGVREVERER</sequence>
<evidence type="ECO:0000313" key="5">
    <source>
        <dbReference type="Proteomes" id="UP001152320"/>
    </source>
</evidence>
<comment type="caution">
    <text evidence="2">Lacks conserved residue(s) required for the propagation of feature annotation.</text>
</comment>
<feature type="disulfide bond" evidence="2">
    <location>
        <begin position="67"/>
        <end position="94"/>
    </location>
</feature>
<keyword evidence="5" id="KW-1185">Reference proteome</keyword>
<gene>
    <name evidence="4" type="ORF">HOLleu_24202</name>
</gene>
<comment type="caution">
    <text evidence="4">The sequence shown here is derived from an EMBL/GenBank/DDBJ whole genome shotgun (WGS) entry which is preliminary data.</text>
</comment>
<dbReference type="InterPro" id="IPR000436">
    <property type="entry name" value="Sushi_SCR_CCP_dom"/>
</dbReference>
<evidence type="ECO:0000313" key="4">
    <source>
        <dbReference type="EMBL" id="KAJ8033838.1"/>
    </source>
</evidence>
<evidence type="ECO:0000256" key="1">
    <source>
        <dbReference type="ARBA" id="ARBA00023157"/>
    </source>
</evidence>
<protein>
    <submittedName>
        <fullName evidence="4">Sushi, von Willebrand factor type A, EGF and pentraxin domain-containing protein 1</fullName>
    </submittedName>
</protein>
<proteinExistence type="predicted"/>
<name>A0A9Q1H5Q8_HOLLE</name>
<dbReference type="AlphaFoldDB" id="A0A9Q1H5Q8"/>
<dbReference type="CDD" id="cd00033">
    <property type="entry name" value="CCP"/>
    <property type="match status" value="2"/>
</dbReference>
<dbReference type="PROSITE" id="PS50923">
    <property type="entry name" value="SUSHI"/>
    <property type="match status" value="1"/>
</dbReference>
<dbReference type="Gene3D" id="2.10.70.10">
    <property type="entry name" value="Complement Module, domain 1"/>
    <property type="match status" value="2"/>
</dbReference>
<dbReference type="EMBL" id="JAIZAY010000011">
    <property type="protein sequence ID" value="KAJ8033838.1"/>
    <property type="molecule type" value="Genomic_DNA"/>
</dbReference>
<evidence type="ECO:0000256" key="2">
    <source>
        <dbReference type="PROSITE-ProRule" id="PRU00302"/>
    </source>
</evidence>
<dbReference type="SUPFAM" id="SSF57535">
    <property type="entry name" value="Complement control module/SCR domain"/>
    <property type="match status" value="2"/>
</dbReference>
<dbReference type="Pfam" id="PF00084">
    <property type="entry name" value="Sushi"/>
    <property type="match status" value="1"/>
</dbReference>
<feature type="domain" description="Sushi" evidence="3">
    <location>
        <begin position="35"/>
        <end position="96"/>
    </location>
</feature>